<dbReference type="SUPFAM" id="SSF52467">
    <property type="entry name" value="DHS-like NAD/FAD-binding domain"/>
    <property type="match status" value="1"/>
</dbReference>
<feature type="binding site" evidence="4">
    <location>
        <position position="137"/>
    </location>
    <ligand>
        <name>Zn(2+)</name>
        <dbReference type="ChEBI" id="CHEBI:29105"/>
    </ligand>
</feature>
<name>A0A2T4ZJ45_9HYPH</name>
<evidence type="ECO:0000259" key="5">
    <source>
        <dbReference type="PROSITE" id="PS50305"/>
    </source>
</evidence>
<keyword evidence="4" id="KW-0479">Metal-binding</keyword>
<gene>
    <name evidence="6" type="ORF">C8P69_101690</name>
</gene>
<reference evidence="6 7" key="1">
    <citation type="submission" date="2018-04" db="EMBL/GenBank/DDBJ databases">
        <title>Genomic Encyclopedia of Archaeal and Bacterial Type Strains, Phase II (KMG-II): from individual species to whole genera.</title>
        <authorList>
            <person name="Goeker M."/>
        </authorList>
    </citation>
    <scope>NUCLEOTIDE SEQUENCE [LARGE SCALE GENOMIC DNA]</scope>
    <source>
        <strain evidence="6 7">DSM 25521</strain>
    </source>
</reference>
<dbReference type="Gene3D" id="3.40.50.1220">
    <property type="entry name" value="TPP-binding domain"/>
    <property type="match status" value="1"/>
</dbReference>
<organism evidence="6 7">
    <name type="scientific">Phreatobacter oligotrophus</name>
    <dbReference type="NCBI Taxonomy" id="1122261"/>
    <lineage>
        <taxon>Bacteria</taxon>
        <taxon>Pseudomonadati</taxon>
        <taxon>Pseudomonadota</taxon>
        <taxon>Alphaproteobacteria</taxon>
        <taxon>Hyphomicrobiales</taxon>
        <taxon>Phreatobacteraceae</taxon>
        <taxon>Phreatobacter</taxon>
    </lineage>
</organism>
<evidence type="ECO:0000256" key="1">
    <source>
        <dbReference type="ARBA" id="ARBA00012928"/>
    </source>
</evidence>
<keyword evidence="7" id="KW-1185">Reference proteome</keyword>
<dbReference type="GO" id="GO:0046872">
    <property type="term" value="F:metal ion binding"/>
    <property type="evidence" value="ECO:0007669"/>
    <property type="project" value="UniProtKB-KW"/>
</dbReference>
<dbReference type="PROSITE" id="PS50305">
    <property type="entry name" value="SIRTUIN"/>
    <property type="match status" value="1"/>
</dbReference>
<evidence type="ECO:0000256" key="4">
    <source>
        <dbReference type="PROSITE-ProRule" id="PRU00236"/>
    </source>
</evidence>
<keyword evidence="4" id="KW-0862">Zinc</keyword>
<evidence type="ECO:0000256" key="2">
    <source>
        <dbReference type="ARBA" id="ARBA00022679"/>
    </source>
</evidence>
<evidence type="ECO:0000256" key="3">
    <source>
        <dbReference type="ARBA" id="ARBA00023027"/>
    </source>
</evidence>
<proteinExistence type="predicted"/>
<feature type="binding site" evidence="4">
    <location>
        <position position="134"/>
    </location>
    <ligand>
        <name>Zn(2+)</name>
        <dbReference type="ChEBI" id="CHEBI:29105"/>
    </ligand>
</feature>
<keyword evidence="2" id="KW-0808">Transferase</keyword>
<evidence type="ECO:0000313" key="6">
    <source>
        <dbReference type="EMBL" id="PTM62015.1"/>
    </source>
</evidence>
<dbReference type="PANTHER" id="PTHR11085:SF4">
    <property type="entry name" value="NAD-DEPENDENT PROTEIN DEACYLASE"/>
    <property type="match status" value="1"/>
</dbReference>
<comment type="caution">
    <text evidence="6">The sequence shown here is derived from an EMBL/GenBank/DDBJ whole genome shotgun (WGS) entry which is preliminary data.</text>
</comment>
<protein>
    <recommendedName>
        <fullName evidence="1">protein acetyllysine N-acetyltransferase</fullName>
        <ecNumber evidence="1">2.3.1.286</ecNumber>
    </recommendedName>
</protein>
<dbReference type="EC" id="2.3.1.286" evidence="1"/>
<dbReference type="InterPro" id="IPR003000">
    <property type="entry name" value="Sirtuin"/>
</dbReference>
<sequence>MVDAELKTAADELASLLAQSSRAVAFTGAGISTESGIPDFRSPGGLWTQNKPIPFQAFVASREARAEAWRRKFTMDDSYRGAAPNRGHLALAALMRAGRLDAVITQNIDNLHQDSGIPDERLIEIHGNGTYATCLACQRRYELGWVRERFEASGAPPDCEACAGPVKSATISFGQAMPEDKMRRAAALAADCDLFLAIGSSLVVYPAAGLPAAAAENGASLVIINREPTPLDDIATLVLRTEIGPLLSAVMERFQLPQVS</sequence>
<feature type="binding site" evidence="4">
    <location>
        <position position="162"/>
    </location>
    <ligand>
        <name>Zn(2+)</name>
        <dbReference type="ChEBI" id="CHEBI:29105"/>
    </ligand>
</feature>
<accession>A0A2T4ZJ45</accession>
<dbReference type="GO" id="GO:0070403">
    <property type="term" value="F:NAD+ binding"/>
    <property type="evidence" value="ECO:0007669"/>
    <property type="project" value="InterPro"/>
</dbReference>
<dbReference type="InterPro" id="IPR026590">
    <property type="entry name" value="Ssirtuin_cat_dom"/>
</dbReference>
<keyword evidence="3" id="KW-0520">NAD</keyword>
<dbReference type="Gene3D" id="2.20.28.200">
    <property type="match status" value="1"/>
</dbReference>
<dbReference type="Pfam" id="PF02146">
    <property type="entry name" value="SIR2"/>
    <property type="match status" value="1"/>
</dbReference>
<dbReference type="InterPro" id="IPR050134">
    <property type="entry name" value="NAD-dep_sirtuin_deacylases"/>
</dbReference>
<dbReference type="RefSeq" id="WP_108174437.1">
    <property type="nucleotide sequence ID" value="NZ_PZZL01000001.1"/>
</dbReference>
<feature type="binding site" evidence="4">
    <location>
        <position position="159"/>
    </location>
    <ligand>
        <name>Zn(2+)</name>
        <dbReference type="ChEBI" id="CHEBI:29105"/>
    </ligand>
</feature>
<dbReference type="EMBL" id="PZZL01000001">
    <property type="protein sequence ID" value="PTM62015.1"/>
    <property type="molecule type" value="Genomic_DNA"/>
</dbReference>
<dbReference type="Proteomes" id="UP000241808">
    <property type="component" value="Unassembled WGS sequence"/>
</dbReference>
<dbReference type="CDD" id="cd01407">
    <property type="entry name" value="SIR2-fam"/>
    <property type="match status" value="1"/>
</dbReference>
<dbReference type="GO" id="GO:0017136">
    <property type="term" value="F:histone deacetylase activity, NAD-dependent"/>
    <property type="evidence" value="ECO:0007669"/>
    <property type="project" value="TreeGrafter"/>
</dbReference>
<dbReference type="InterPro" id="IPR029035">
    <property type="entry name" value="DHS-like_NAD/FAD-binding_dom"/>
</dbReference>
<feature type="active site" description="Proton acceptor" evidence="4">
    <location>
        <position position="126"/>
    </location>
</feature>
<dbReference type="OrthoDB" id="9800582at2"/>
<dbReference type="PANTHER" id="PTHR11085">
    <property type="entry name" value="NAD-DEPENDENT PROTEIN DEACYLASE SIRTUIN-5, MITOCHONDRIAL-RELATED"/>
    <property type="match status" value="1"/>
</dbReference>
<feature type="domain" description="Deacetylase sirtuin-type" evidence="5">
    <location>
        <begin position="3"/>
        <end position="260"/>
    </location>
</feature>
<evidence type="ECO:0000313" key="7">
    <source>
        <dbReference type="Proteomes" id="UP000241808"/>
    </source>
</evidence>
<dbReference type="AlphaFoldDB" id="A0A2T4ZJ45"/>